<organism evidence="1">
    <name type="scientific">Siphoviridae sp. ctqPo10</name>
    <dbReference type="NCBI Taxonomy" id="2827948"/>
    <lineage>
        <taxon>Viruses</taxon>
        <taxon>Duplodnaviria</taxon>
        <taxon>Heunggongvirae</taxon>
        <taxon>Uroviricota</taxon>
        <taxon>Caudoviricetes</taxon>
    </lineage>
</organism>
<accession>A0A8S5SV48</accession>
<reference evidence="1" key="1">
    <citation type="journal article" date="2021" name="Proc. Natl. Acad. Sci. U.S.A.">
        <title>A Catalog of Tens of Thousands of Viruses from Human Metagenomes Reveals Hidden Associations with Chronic Diseases.</title>
        <authorList>
            <person name="Tisza M.J."/>
            <person name="Buck C.B."/>
        </authorList>
    </citation>
    <scope>NUCLEOTIDE SEQUENCE</scope>
    <source>
        <strain evidence="1">CtqPo10</strain>
    </source>
</reference>
<sequence>MACYDCEDCKHNNYYGGKCKRFEYNCPFTIVENYSSQEVAFIRNVIEDISRNLNILNKIDEDGNHYLMYEDIDAITSRLSELKEKVSYEIEQEWNEINR</sequence>
<dbReference type="EMBL" id="BK032682">
    <property type="protein sequence ID" value="DAF54806.1"/>
    <property type="molecule type" value="Genomic_DNA"/>
</dbReference>
<proteinExistence type="predicted"/>
<protein>
    <submittedName>
        <fullName evidence="1">Uncharacterized protein</fullName>
    </submittedName>
</protein>
<evidence type="ECO:0000313" key="1">
    <source>
        <dbReference type="EMBL" id="DAF54806.1"/>
    </source>
</evidence>
<name>A0A8S5SV48_9CAUD</name>